<feature type="transmembrane region" description="Helical" evidence="7">
    <location>
        <begin position="74"/>
        <end position="92"/>
    </location>
</feature>
<feature type="transmembrane region" description="Helical" evidence="7">
    <location>
        <begin position="192"/>
        <end position="214"/>
    </location>
</feature>
<dbReference type="EMBL" id="NXNI01000001">
    <property type="protein sequence ID" value="PCR91775.1"/>
    <property type="molecule type" value="Genomic_DNA"/>
</dbReference>
<dbReference type="RefSeq" id="WP_097380709.1">
    <property type="nucleotide sequence ID" value="NZ_NXNI01000001.1"/>
</dbReference>
<sequence>MISELRLYRITCYVMAAATVFFLLWASRFPKGKRRYYLPIPVLCGILSLAYFGMSIEFYQVTTPTEQPIQTSRYVDYFLTGPLMVTIAGIVAGASRRQLVALNVVMVGWTGATLAGYFLTEPTVYVANVANFVLLGVLAYMLIWPITRRSGEKSGERVLLYGKLRNLLLILFGAYLVIGLMSRQGFGLLDAFSGIFIGSYIDFLTRTGFCLLVLRATSATDQIIGEIKSGGAGEGGSDGVALEQSDDAAVEPAD</sequence>
<feature type="transmembrane region" description="Helical" evidence="7">
    <location>
        <begin position="36"/>
        <end position="54"/>
    </location>
</feature>
<name>A0A2A5QY75_9EURY</name>
<evidence type="ECO:0000256" key="5">
    <source>
        <dbReference type="ARBA" id="ARBA00023136"/>
    </source>
</evidence>
<reference evidence="8 9" key="1">
    <citation type="submission" date="2017-09" db="EMBL/GenBank/DDBJ databases">
        <title>Genome sequences of Natrinema ejinorence JCM 13890T.</title>
        <authorList>
            <person name="Roh S.W."/>
            <person name="Kim Y.B."/>
            <person name="Kim J.Y."/>
        </authorList>
    </citation>
    <scope>NUCLEOTIDE SEQUENCE [LARGE SCALE GENOMIC DNA]</scope>
    <source>
        <strain evidence="8 9">JCM 13890</strain>
    </source>
</reference>
<evidence type="ECO:0000313" key="8">
    <source>
        <dbReference type="EMBL" id="PCR91775.1"/>
    </source>
</evidence>
<accession>A0A2A5QY75</accession>
<dbReference type="Pfam" id="PF01036">
    <property type="entry name" value="Bac_rhodopsin"/>
    <property type="match status" value="1"/>
</dbReference>
<feature type="transmembrane region" description="Helical" evidence="7">
    <location>
        <begin position="99"/>
        <end position="119"/>
    </location>
</feature>
<gene>
    <name evidence="8" type="ORF">CP557_15330</name>
</gene>
<comment type="similarity">
    <text evidence="2">Belongs to the archaeal/bacterial/fungal opsin family.</text>
</comment>
<dbReference type="AlphaFoldDB" id="A0A2A5QY75"/>
<dbReference type="Proteomes" id="UP000219689">
    <property type="component" value="Unassembled WGS sequence"/>
</dbReference>
<protein>
    <submittedName>
        <fullName evidence="8">Rhodopsin</fullName>
    </submittedName>
</protein>
<dbReference type="PRINTS" id="PR00251">
    <property type="entry name" value="BACTRLOPSIN"/>
</dbReference>
<dbReference type="GO" id="GO:0016020">
    <property type="term" value="C:membrane"/>
    <property type="evidence" value="ECO:0007669"/>
    <property type="project" value="UniProtKB-SubCell"/>
</dbReference>
<evidence type="ECO:0000256" key="3">
    <source>
        <dbReference type="ARBA" id="ARBA00022692"/>
    </source>
</evidence>
<keyword evidence="3 7" id="KW-0812">Transmembrane</keyword>
<evidence type="ECO:0000256" key="7">
    <source>
        <dbReference type="SAM" id="Phobius"/>
    </source>
</evidence>
<evidence type="ECO:0000313" key="9">
    <source>
        <dbReference type="Proteomes" id="UP000219689"/>
    </source>
</evidence>
<dbReference type="OrthoDB" id="330248at2157"/>
<comment type="caution">
    <text evidence="8">The sequence shown here is derived from an EMBL/GenBank/DDBJ whole genome shotgun (WGS) entry which is preliminary data.</text>
</comment>
<proteinExistence type="inferred from homology"/>
<dbReference type="Gene3D" id="1.20.1070.10">
    <property type="entry name" value="Rhodopsin 7-helix transmembrane proteins"/>
    <property type="match status" value="1"/>
</dbReference>
<feature type="region of interest" description="Disordered" evidence="6">
    <location>
        <begin position="230"/>
        <end position="254"/>
    </location>
</feature>
<feature type="transmembrane region" description="Helical" evidence="7">
    <location>
        <begin position="167"/>
        <end position="186"/>
    </location>
</feature>
<dbReference type="SUPFAM" id="SSF81321">
    <property type="entry name" value="Family A G protein-coupled receptor-like"/>
    <property type="match status" value="1"/>
</dbReference>
<feature type="compositionally biased region" description="Acidic residues" evidence="6">
    <location>
        <begin position="244"/>
        <end position="254"/>
    </location>
</feature>
<evidence type="ECO:0000256" key="2">
    <source>
        <dbReference type="ARBA" id="ARBA00008130"/>
    </source>
</evidence>
<feature type="transmembrane region" description="Helical" evidence="7">
    <location>
        <begin position="6"/>
        <end position="24"/>
    </location>
</feature>
<keyword evidence="4 7" id="KW-1133">Transmembrane helix</keyword>
<keyword evidence="9" id="KW-1185">Reference proteome</keyword>
<feature type="transmembrane region" description="Helical" evidence="7">
    <location>
        <begin position="125"/>
        <end position="146"/>
    </location>
</feature>
<evidence type="ECO:0000256" key="6">
    <source>
        <dbReference type="SAM" id="MobiDB-lite"/>
    </source>
</evidence>
<dbReference type="SMART" id="SM01021">
    <property type="entry name" value="Bac_rhodopsin"/>
    <property type="match status" value="1"/>
</dbReference>
<comment type="subcellular location">
    <subcellularLocation>
        <location evidence="1">Membrane</location>
        <topology evidence="1">Multi-pass membrane protein</topology>
    </subcellularLocation>
</comment>
<keyword evidence="5 7" id="KW-0472">Membrane</keyword>
<evidence type="ECO:0000256" key="4">
    <source>
        <dbReference type="ARBA" id="ARBA00022989"/>
    </source>
</evidence>
<evidence type="ECO:0000256" key="1">
    <source>
        <dbReference type="ARBA" id="ARBA00004141"/>
    </source>
</evidence>
<dbReference type="InterPro" id="IPR001425">
    <property type="entry name" value="Arc/bac/fun_rhodopsins"/>
</dbReference>
<organism evidence="8 9">
    <name type="scientific">Natrinema ejinorense</name>
    <dbReference type="NCBI Taxonomy" id="373386"/>
    <lineage>
        <taxon>Archaea</taxon>
        <taxon>Methanobacteriati</taxon>
        <taxon>Methanobacteriota</taxon>
        <taxon>Stenosarchaea group</taxon>
        <taxon>Halobacteria</taxon>
        <taxon>Halobacteriales</taxon>
        <taxon>Natrialbaceae</taxon>
        <taxon>Natrinema</taxon>
    </lineage>
</organism>